<dbReference type="SUPFAM" id="SSF48657">
    <property type="entry name" value="FinO-like"/>
    <property type="match status" value="1"/>
</dbReference>
<dbReference type="GO" id="GO:0003723">
    <property type="term" value="F:RNA binding"/>
    <property type="evidence" value="ECO:0007669"/>
    <property type="project" value="UniProtKB-KW"/>
</dbReference>
<accession>A0A0F3R6L1</accession>
<dbReference type="PATRIC" id="fig|1268837.3.peg.1004"/>
<dbReference type="InterPro" id="IPR036442">
    <property type="entry name" value="ProQ/FinO_sf"/>
</dbReference>
<dbReference type="RefSeq" id="WP_045806084.1">
    <property type="nucleotide sequence ID" value="NZ_LAOQ01000022.1"/>
</dbReference>
<dbReference type="Pfam" id="PF04352">
    <property type="entry name" value="ProQ"/>
    <property type="match status" value="1"/>
</dbReference>
<name>A0A0F3R6L1_9RICK</name>
<dbReference type="EMBL" id="LAOQ01000022">
    <property type="protein sequence ID" value="KJW01923.1"/>
    <property type="molecule type" value="Genomic_DNA"/>
</dbReference>
<dbReference type="InterPro" id="IPR016103">
    <property type="entry name" value="ProQ/FinO"/>
</dbReference>
<comment type="caution">
    <text evidence="3">The sequence shown here is derived from an EMBL/GenBank/DDBJ whole genome shotgun (WGS) entry which is preliminary data.</text>
</comment>
<evidence type="ECO:0000313" key="4">
    <source>
        <dbReference type="Proteomes" id="UP000033736"/>
    </source>
</evidence>
<evidence type="ECO:0000313" key="3">
    <source>
        <dbReference type="EMBL" id="KJW01923.1"/>
    </source>
</evidence>
<protein>
    <submittedName>
        <fullName evidence="3">ProQ/FINO family protein</fullName>
    </submittedName>
</protein>
<dbReference type="SMART" id="SM00945">
    <property type="entry name" value="ProQ"/>
    <property type="match status" value="1"/>
</dbReference>
<keyword evidence="4" id="KW-1185">Reference proteome</keyword>
<evidence type="ECO:0000256" key="1">
    <source>
        <dbReference type="ARBA" id="ARBA00022884"/>
    </source>
</evidence>
<keyword evidence="1" id="KW-0694">RNA-binding</keyword>
<gene>
    <name evidence="3" type="ORF">RAT170B_1743</name>
</gene>
<reference evidence="3 4" key="1">
    <citation type="submission" date="2015-01" db="EMBL/GenBank/DDBJ databases">
        <title>Genome Sequencing of Rickettsiales /home/snadendla/prok_pipe/test/illegal_ec_num.txt.</title>
        <authorList>
            <person name="Daugherty S.C."/>
            <person name="Su Q."/>
            <person name="Abolude K."/>
            <person name="Beier-Sexton M."/>
            <person name="Carlyon J.A."/>
            <person name="Carter R."/>
            <person name="Day N.P."/>
            <person name="Dumler S.J."/>
            <person name="Dyachenko V."/>
            <person name="Godinez A."/>
            <person name="Kurtti T.J."/>
            <person name="Lichay M."/>
            <person name="Mullins K.E."/>
            <person name="Ott S."/>
            <person name="Pappas-Brown V."/>
            <person name="Paris D.H."/>
            <person name="Patel P."/>
            <person name="Richards A.L."/>
            <person name="Sadzewicz L."/>
            <person name="Sears K."/>
            <person name="Seidman D."/>
            <person name="Sengamalay N."/>
            <person name="Stenos J."/>
            <person name="Tallon L.J."/>
            <person name="Vincent G."/>
            <person name="Fraser C.M."/>
            <person name="Munderloh U."/>
            <person name="Dunning-Hotopp J.C."/>
        </authorList>
    </citation>
    <scope>NUCLEOTIDE SEQUENCE [LARGE SCALE GENOMIC DNA]</scope>
    <source>
        <strain evidence="3 4">T170-B</strain>
    </source>
</reference>
<proteinExistence type="predicted"/>
<dbReference type="Proteomes" id="UP000033736">
    <property type="component" value="Unassembled WGS sequence"/>
</dbReference>
<sequence length="89" mass="10494">MARRIQTKYPLCFSIPAKLLTIGIHKEIITTEKEHFSNQQIRRFFKRYCSDKRYKKLLVEGKQRFNLDGTPATLVTKEEVPPKTVEVKI</sequence>
<dbReference type="Gene3D" id="1.10.1710.10">
    <property type="entry name" value="ProQ/FinO domain"/>
    <property type="match status" value="1"/>
</dbReference>
<organism evidence="3 4">
    <name type="scientific">Rickettsia argasii T170-B</name>
    <dbReference type="NCBI Taxonomy" id="1268837"/>
    <lineage>
        <taxon>Bacteria</taxon>
        <taxon>Pseudomonadati</taxon>
        <taxon>Pseudomonadota</taxon>
        <taxon>Alphaproteobacteria</taxon>
        <taxon>Rickettsiales</taxon>
        <taxon>Rickettsiaceae</taxon>
        <taxon>Rickettsieae</taxon>
        <taxon>Rickettsia</taxon>
        <taxon>spotted fever group</taxon>
    </lineage>
</organism>
<dbReference type="AlphaFoldDB" id="A0A0F3R6L1"/>
<feature type="domain" description="ProQ/FinO" evidence="2">
    <location>
        <begin position="3"/>
        <end position="87"/>
    </location>
</feature>
<evidence type="ECO:0000259" key="2">
    <source>
        <dbReference type="SMART" id="SM00945"/>
    </source>
</evidence>